<dbReference type="Gene3D" id="3.30.70.330">
    <property type="match status" value="2"/>
</dbReference>
<keyword evidence="3" id="KW-0175">Coiled coil</keyword>
<dbReference type="Pfam" id="PF00076">
    <property type="entry name" value="RRM_1"/>
    <property type="match status" value="1"/>
</dbReference>
<dbReference type="PROSITE" id="PS50102">
    <property type="entry name" value="RRM"/>
    <property type="match status" value="1"/>
</dbReference>
<feature type="region of interest" description="Disordered" evidence="4">
    <location>
        <begin position="365"/>
        <end position="385"/>
    </location>
</feature>
<sequence>MPFVKFSCVIFGLIYNIIESSKIIDLALLRYRRNENNDFDKYALKVHVEGSKEDNRLKNKCGYLIPIADRTGNDLVVSPVKKFCKETIGGKFKLDFQVKLDKNQNVKPSKVIHIRNIPSDVSEPEIIHLGIPFGRVTNVLVLKGKNQAFLEMADELSASEMVSYFTTCAAQLRGRAVFVQFSNHKELKTDQTHSNANASAQAALQAAQALSGNVDTQGGPNTVLRVIIEHMVYPVTLDVLYKIFSEVGRVLKIVTFTKNSSFQALIQYPDVVTAQAAKLEEDEEEKKKKKKEVSKKKGVGRMKKENFRYETCEKDETQHLFSLTGGEGRRRLPVIKVKYFPRFGEGGEVNNEAVLTVTVLGSHLKKKRTKLSNGTERKQMEEKGK</sequence>
<evidence type="ECO:0000256" key="2">
    <source>
        <dbReference type="PROSITE-ProRule" id="PRU00176"/>
    </source>
</evidence>
<evidence type="ECO:0000256" key="4">
    <source>
        <dbReference type="SAM" id="MobiDB-lite"/>
    </source>
</evidence>
<name>A0ABR1AK95_POLSC</name>
<evidence type="ECO:0000256" key="3">
    <source>
        <dbReference type="SAM" id="Coils"/>
    </source>
</evidence>
<keyword evidence="1 2" id="KW-0694">RNA-binding</keyword>
<gene>
    <name evidence="6" type="ORF">RUM44_001503</name>
</gene>
<evidence type="ECO:0000313" key="7">
    <source>
        <dbReference type="Proteomes" id="UP001359485"/>
    </source>
</evidence>
<dbReference type="Proteomes" id="UP001359485">
    <property type="component" value="Unassembled WGS sequence"/>
</dbReference>
<reference evidence="6 7" key="1">
    <citation type="submission" date="2023-09" db="EMBL/GenBank/DDBJ databases">
        <title>Genomes of two closely related lineages of the louse Polyplax serrata with different host specificities.</title>
        <authorList>
            <person name="Martinu J."/>
            <person name="Tarabai H."/>
            <person name="Stefka J."/>
            <person name="Hypsa V."/>
        </authorList>
    </citation>
    <scope>NUCLEOTIDE SEQUENCE [LARGE SCALE GENOMIC DNA]</scope>
    <source>
        <strain evidence="6">98ZLc_SE</strain>
    </source>
</reference>
<evidence type="ECO:0000256" key="1">
    <source>
        <dbReference type="ARBA" id="ARBA00022884"/>
    </source>
</evidence>
<evidence type="ECO:0000259" key="5">
    <source>
        <dbReference type="PROSITE" id="PS50102"/>
    </source>
</evidence>
<comment type="caution">
    <text evidence="6">The sequence shown here is derived from an EMBL/GenBank/DDBJ whole genome shotgun (WGS) entry which is preliminary data.</text>
</comment>
<dbReference type="PANTHER" id="PTHR15592">
    <property type="entry name" value="MATRIN 3/NUCLEAR PROTEIN 220-RELATED"/>
    <property type="match status" value="1"/>
</dbReference>
<dbReference type="SMART" id="SM00360">
    <property type="entry name" value="RRM"/>
    <property type="match status" value="2"/>
</dbReference>
<feature type="compositionally biased region" description="Basic and acidic residues" evidence="4">
    <location>
        <begin position="375"/>
        <end position="385"/>
    </location>
</feature>
<feature type="coiled-coil region" evidence="3">
    <location>
        <begin position="272"/>
        <end position="299"/>
    </location>
</feature>
<organism evidence="6 7">
    <name type="scientific">Polyplax serrata</name>
    <name type="common">Common mouse louse</name>
    <dbReference type="NCBI Taxonomy" id="468196"/>
    <lineage>
        <taxon>Eukaryota</taxon>
        <taxon>Metazoa</taxon>
        <taxon>Ecdysozoa</taxon>
        <taxon>Arthropoda</taxon>
        <taxon>Hexapoda</taxon>
        <taxon>Insecta</taxon>
        <taxon>Pterygota</taxon>
        <taxon>Neoptera</taxon>
        <taxon>Paraneoptera</taxon>
        <taxon>Psocodea</taxon>
        <taxon>Troctomorpha</taxon>
        <taxon>Phthiraptera</taxon>
        <taxon>Anoplura</taxon>
        <taxon>Polyplacidae</taxon>
        <taxon>Polyplax</taxon>
    </lineage>
</organism>
<feature type="domain" description="RRM" evidence="5">
    <location>
        <begin position="110"/>
        <end position="184"/>
    </location>
</feature>
<dbReference type="InterPro" id="IPR035979">
    <property type="entry name" value="RBD_domain_sf"/>
</dbReference>
<keyword evidence="7" id="KW-1185">Reference proteome</keyword>
<accession>A0ABR1AK95</accession>
<evidence type="ECO:0000313" key="6">
    <source>
        <dbReference type="EMBL" id="KAK6621696.1"/>
    </source>
</evidence>
<dbReference type="InterPro" id="IPR000504">
    <property type="entry name" value="RRM_dom"/>
</dbReference>
<dbReference type="InterPro" id="IPR012677">
    <property type="entry name" value="Nucleotide-bd_a/b_plait_sf"/>
</dbReference>
<dbReference type="EMBL" id="JAWJWF010000047">
    <property type="protein sequence ID" value="KAK6621696.1"/>
    <property type="molecule type" value="Genomic_DNA"/>
</dbReference>
<dbReference type="CDD" id="cd12421">
    <property type="entry name" value="RRM1_PTBP1_hnRNPL_like"/>
    <property type="match status" value="1"/>
</dbReference>
<dbReference type="SUPFAM" id="SSF54928">
    <property type="entry name" value="RNA-binding domain, RBD"/>
    <property type="match status" value="2"/>
</dbReference>
<proteinExistence type="predicted"/>
<protein>
    <recommendedName>
        <fullName evidence="5">RRM domain-containing protein</fullName>
    </recommendedName>
</protein>